<feature type="transmembrane region" description="Helical" evidence="6">
    <location>
        <begin position="21"/>
        <end position="44"/>
    </location>
</feature>
<keyword evidence="6" id="KW-0812">Transmembrane</keyword>
<reference evidence="8" key="1">
    <citation type="submission" date="2020-11" db="EMBL/GenBank/DDBJ databases">
        <authorList>
            <consortium name="DOE Joint Genome Institute"/>
            <person name="Ahrendt S."/>
            <person name="Riley R."/>
            <person name="Andreopoulos W."/>
            <person name="Labutti K."/>
            <person name="Pangilinan J."/>
            <person name="Ruiz-Duenas F.J."/>
            <person name="Barrasa J.M."/>
            <person name="Sanchez-Garcia M."/>
            <person name="Camarero S."/>
            <person name="Miyauchi S."/>
            <person name="Serrano A."/>
            <person name="Linde D."/>
            <person name="Babiker R."/>
            <person name="Drula E."/>
            <person name="Ayuso-Fernandez I."/>
            <person name="Pacheco R."/>
            <person name="Padilla G."/>
            <person name="Ferreira P."/>
            <person name="Barriuso J."/>
            <person name="Kellner H."/>
            <person name="Castanera R."/>
            <person name="Alfaro M."/>
            <person name="Ramirez L."/>
            <person name="Pisabarro A.G."/>
            <person name="Kuo A."/>
            <person name="Tritt A."/>
            <person name="Lipzen A."/>
            <person name="He G."/>
            <person name="Yan M."/>
            <person name="Ng V."/>
            <person name="Cullen D."/>
            <person name="Martin F."/>
            <person name="Rosso M.-N."/>
            <person name="Henrissat B."/>
            <person name="Hibbett D."/>
            <person name="Martinez A.T."/>
            <person name="Grigoriev I.V."/>
        </authorList>
    </citation>
    <scope>NUCLEOTIDE SEQUENCE</scope>
    <source>
        <strain evidence="8">MF-IS2</strain>
    </source>
</reference>
<evidence type="ECO:0000256" key="5">
    <source>
        <dbReference type="ARBA" id="ARBA00023033"/>
    </source>
</evidence>
<keyword evidence="9" id="KW-1185">Reference proteome</keyword>
<dbReference type="PANTHER" id="PTHR13789:SF147">
    <property type="entry name" value="PUTATIVE (AFU_ORTHOLOGUE AFUA_2G01950)-RELATED"/>
    <property type="match status" value="1"/>
</dbReference>
<dbReference type="Pfam" id="PF01494">
    <property type="entry name" value="FAD_binding_3"/>
    <property type="match status" value="1"/>
</dbReference>
<dbReference type="EMBL" id="MU151188">
    <property type="protein sequence ID" value="KAF9447713.1"/>
    <property type="molecule type" value="Genomic_DNA"/>
</dbReference>
<proteinExistence type="inferred from homology"/>
<dbReference type="InterPro" id="IPR036188">
    <property type="entry name" value="FAD/NAD-bd_sf"/>
</dbReference>
<dbReference type="Gene3D" id="3.50.50.60">
    <property type="entry name" value="FAD/NAD(P)-binding domain"/>
    <property type="match status" value="1"/>
</dbReference>
<evidence type="ECO:0000313" key="9">
    <source>
        <dbReference type="Proteomes" id="UP000807342"/>
    </source>
</evidence>
<comment type="caution">
    <text evidence="8">The sequence shown here is derived from an EMBL/GenBank/DDBJ whole genome shotgun (WGS) entry which is preliminary data.</text>
</comment>
<organism evidence="8 9">
    <name type="scientific">Macrolepiota fuliginosa MF-IS2</name>
    <dbReference type="NCBI Taxonomy" id="1400762"/>
    <lineage>
        <taxon>Eukaryota</taxon>
        <taxon>Fungi</taxon>
        <taxon>Dikarya</taxon>
        <taxon>Basidiomycota</taxon>
        <taxon>Agaricomycotina</taxon>
        <taxon>Agaricomycetes</taxon>
        <taxon>Agaricomycetidae</taxon>
        <taxon>Agaricales</taxon>
        <taxon>Agaricineae</taxon>
        <taxon>Agaricaceae</taxon>
        <taxon>Macrolepiota</taxon>
    </lineage>
</organism>
<keyword evidence="6" id="KW-1133">Transmembrane helix</keyword>
<comment type="similarity">
    <text evidence="1">Belongs to the paxM FAD-dependent monooxygenase family.</text>
</comment>
<protein>
    <submittedName>
        <fullName evidence="8">FAD/NAD(P)-binding domain-containing protein</fullName>
    </submittedName>
</protein>
<dbReference type="SUPFAM" id="SSF51905">
    <property type="entry name" value="FAD/NAD(P)-binding domain"/>
    <property type="match status" value="1"/>
</dbReference>
<evidence type="ECO:0000256" key="6">
    <source>
        <dbReference type="SAM" id="Phobius"/>
    </source>
</evidence>
<dbReference type="PANTHER" id="PTHR13789">
    <property type="entry name" value="MONOOXYGENASE"/>
    <property type="match status" value="1"/>
</dbReference>
<keyword evidence="3" id="KW-0274">FAD</keyword>
<evidence type="ECO:0000259" key="7">
    <source>
        <dbReference type="Pfam" id="PF01494"/>
    </source>
</evidence>
<name>A0A9P6C3X2_9AGAR</name>
<dbReference type="AlphaFoldDB" id="A0A9P6C3X2"/>
<gene>
    <name evidence="8" type="ORF">P691DRAFT_706263</name>
</gene>
<keyword evidence="5" id="KW-0503">Monooxygenase</keyword>
<dbReference type="InterPro" id="IPR002938">
    <property type="entry name" value="FAD-bd"/>
</dbReference>
<feature type="non-terminal residue" evidence="8">
    <location>
        <position position="483"/>
    </location>
</feature>
<dbReference type="GO" id="GO:0004497">
    <property type="term" value="F:monooxygenase activity"/>
    <property type="evidence" value="ECO:0007669"/>
    <property type="project" value="UniProtKB-KW"/>
</dbReference>
<dbReference type="OrthoDB" id="1878542at2759"/>
<dbReference type="PRINTS" id="PR00420">
    <property type="entry name" value="RNGMNOXGNASE"/>
</dbReference>
<keyword evidence="4" id="KW-0560">Oxidoreductase</keyword>
<evidence type="ECO:0000313" key="8">
    <source>
        <dbReference type="EMBL" id="KAF9447713.1"/>
    </source>
</evidence>
<dbReference type="Proteomes" id="UP000807342">
    <property type="component" value="Unassembled WGS sequence"/>
</dbReference>
<accession>A0A9P6C3X2</accession>
<evidence type="ECO:0000256" key="1">
    <source>
        <dbReference type="ARBA" id="ARBA00007992"/>
    </source>
</evidence>
<evidence type="ECO:0000256" key="2">
    <source>
        <dbReference type="ARBA" id="ARBA00022630"/>
    </source>
</evidence>
<feature type="domain" description="FAD-binding" evidence="7">
    <location>
        <begin position="27"/>
        <end position="387"/>
    </location>
</feature>
<evidence type="ECO:0000256" key="3">
    <source>
        <dbReference type="ARBA" id="ARBA00022827"/>
    </source>
</evidence>
<evidence type="ECO:0000256" key="4">
    <source>
        <dbReference type="ARBA" id="ARBA00023002"/>
    </source>
</evidence>
<dbReference type="InterPro" id="IPR050493">
    <property type="entry name" value="FAD-dep_Monooxygenase_BioMet"/>
</dbReference>
<keyword evidence="2" id="KW-0285">Flavoprotein</keyword>
<sequence>MHPINSLHEYMQSMKLSSKRPSLLIDFIIVGGGVAGLASAFALAKSGHRVQVLEKTHGLHQRSGGIRVPPNLTKILLEWGLHEELAAALTCRKSQFHSFHSGEVIGFLEWQEDIIQEAGAEFLLMHYDDLHQALYRLAISAGATVTFGTSIRSVYFDDTKEQPVVVLEDGTELSAEVIIGADGYRSVVRKTVAPEADVGVDTKHSFYTVTVPTSEMRKDPELRQYAELSEWPIWMGDSRSALGYPIRDGKEYSLHVYWPDEGLHQSEPVEEGWDVTVPTSIIDFEEYDPRIQRLFNLAPTALRTRFIRREIAEDWLDESGRILLIGEAAHPLLAINCFQPCTMQGPSLAVEDAAVLGVLMSRLSTREQIPQLLEAFHDVRHERCIQVHTTELRNAMLVTLPPGEDREMRDAGMRLSLPAVETNWDDTKLREQWDEIGEVFGYNAREAAEDWWVKWGSLGSTAGYPVHEPLDLIFEVTKVAVSE</sequence>
<keyword evidence="6" id="KW-0472">Membrane</keyword>
<dbReference type="GO" id="GO:0071949">
    <property type="term" value="F:FAD binding"/>
    <property type="evidence" value="ECO:0007669"/>
    <property type="project" value="InterPro"/>
</dbReference>